<dbReference type="RefSeq" id="WP_238712068.1">
    <property type="nucleotide sequence ID" value="NZ_JAEPBH010000002.1"/>
</dbReference>
<sequence>MAFRFSLAFLPVLVGCTMDIGPSPETQKLTLSLQRQSSAPGNTLRDIAPEQLLAGDLLFSSSLGLTSLGIRLFSTSSVSHVAVYIGDGQVAEAVGDGVQIVTLDDVLRHSDKLFALRLADLTPEQAQSITRFAHSKNGSRYNYGGIAEMVPFMLTKQLCSLNPFSRDFRQQCIQGLASAQLSTVNGQTKNSYFCSEFVTAAYASAGRPLTHGESSWVSPSDLMHMRVGDVASLAPEQSLIYVGHLKQGIYLKARKLARLGR</sequence>
<dbReference type="SUPFAM" id="SSF54001">
    <property type="entry name" value="Cysteine proteinases"/>
    <property type="match status" value="1"/>
</dbReference>
<protein>
    <submittedName>
        <fullName evidence="1">YaeF family permuted papain-like enzyme</fullName>
    </submittedName>
</protein>
<dbReference type="PROSITE" id="PS51257">
    <property type="entry name" value="PROKAR_LIPOPROTEIN"/>
    <property type="match status" value="1"/>
</dbReference>
<dbReference type="InterPro" id="IPR038765">
    <property type="entry name" value="Papain-like_cys_pep_sf"/>
</dbReference>
<dbReference type="AlphaFoldDB" id="A0A8K0XY14"/>
<gene>
    <name evidence="1" type="ORF">JJB97_01695</name>
</gene>
<evidence type="ECO:0000313" key="1">
    <source>
        <dbReference type="EMBL" id="MBK4714064.1"/>
    </source>
</evidence>
<dbReference type="Gene3D" id="3.90.1720.10">
    <property type="entry name" value="endopeptidase domain like (from Nostoc punctiforme)"/>
    <property type="match status" value="1"/>
</dbReference>
<keyword evidence="2" id="KW-1185">Reference proteome</keyword>
<reference evidence="1" key="1">
    <citation type="submission" date="2021-01" db="EMBL/GenBank/DDBJ databases">
        <title>Intestinitalea alba gen. nov., sp. nov., a novel genus of the family Enterobacteriaceae, isolated from the gut of the plastic-eating mealworm Tenebrio molitor L.</title>
        <authorList>
            <person name="Yang Y."/>
        </authorList>
    </citation>
    <scope>NUCLEOTIDE SEQUENCE</scope>
    <source>
        <strain evidence="1">BIT-L3</strain>
    </source>
</reference>
<dbReference type="Pfam" id="PF05708">
    <property type="entry name" value="Peptidase_C92"/>
    <property type="match status" value="1"/>
</dbReference>
<dbReference type="Proteomes" id="UP000659047">
    <property type="component" value="Unassembled WGS sequence"/>
</dbReference>
<dbReference type="InterPro" id="IPR024453">
    <property type="entry name" value="Peptidase_C92"/>
</dbReference>
<proteinExistence type="predicted"/>
<dbReference type="NCBIfam" id="NF008552">
    <property type="entry name" value="PRK11479.1"/>
    <property type="match status" value="1"/>
</dbReference>
<comment type="caution">
    <text evidence="1">The sequence shown here is derived from an EMBL/GenBank/DDBJ whole genome shotgun (WGS) entry which is preliminary data.</text>
</comment>
<dbReference type="EMBL" id="JAEPBH010000002">
    <property type="protein sequence ID" value="MBK4714064.1"/>
    <property type="molecule type" value="Genomic_DNA"/>
</dbReference>
<accession>A0A8K0XY14</accession>
<organism evidence="1 2">
    <name type="scientific">Tenebrionibacter intestinalis</name>
    <dbReference type="NCBI Taxonomy" id="2799638"/>
    <lineage>
        <taxon>Bacteria</taxon>
        <taxon>Pseudomonadati</taxon>
        <taxon>Pseudomonadota</taxon>
        <taxon>Gammaproteobacteria</taxon>
        <taxon>Enterobacterales</taxon>
        <taxon>Enterobacteriaceae</taxon>
        <taxon>Tenebrionibacter/Tenebrionicola group</taxon>
        <taxon>Tenebrionibacter</taxon>
    </lineage>
</organism>
<evidence type="ECO:0000313" key="2">
    <source>
        <dbReference type="Proteomes" id="UP000659047"/>
    </source>
</evidence>
<name>A0A8K0XY14_9ENTR</name>